<sequence length="158" mass="16518">MLRAALVGMLIPMISAPVACAEPGQPPGPPSQTGQCTADLEGAMTQLPGTDTQSVCQGGAWQDVTGPQPPADRWVGQASPLTLHGQGMRNPDMTAGRWVGTPRDSSTTCRAQQQVVVSPGELSTPTAVAGNPGRPLQFDVPPRMFLIELSGDCVWTRS</sequence>
<evidence type="ECO:0000313" key="3">
    <source>
        <dbReference type="Proteomes" id="UP000053707"/>
    </source>
</evidence>
<dbReference type="EMBL" id="LQIR01000001">
    <property type="protein sequence ID" value="KUI21340.1"/>
    <property type="molecule type" value="Genomic_DNA"/>
</dbReference>
<keyword evidence="1" id="KW-0732">Signal</keyword>
<evidence type="ECO:0000256" key="1">
    <source>
        <dbReference type="SAM" id="SignalP"/>
    </source>
</evidence>
<gene>
    <name evidence="2" type="ORF">AU192_13085</name>
</gene>
<name>A0A101AF94_9MYCO</name>
<accession>A0A101AF94</accession>
<organism evidence="2 3">
    <name type="scientific">Mycobacterium lehmannii</name>
    <dbReference type="NCBI Taxonomy" id="2048550"/>
    <lineage>
        <taxon>Bacteria</taxon>
        <taxon>Bacillati</taxon>
        <taxon>Actinomycetota</taxon>
        <taxon>Actinomycetes</taxon>
        <taxon>Mycobacteriales</taxon>
        <taxon>Mycobacteriaceae</taxon>
        <taxon>Mycobacterium</taxon>
    </lineage>
</organism>
<evidence type="ECO:0000313" key="2">
    <source>
        <dbReference type="EMBL" id="KUI21340.1"/>
    </source>
</evidence>
<dbReference type="Proteomes" id="UP000053707">
    <property type="component" value="Unassembled WGS sequence"/>
</dbReference>
<proteinExistence type="predicted"/>
<dbReference type="RefSeq" id="WP_064394132.1">
    <property type="nucleotide sequence ID" value="NZ_LQIR01000001.1"/>
</dbReference>
<feature type="signal peptide" evidence="1">
    <location>
        <begin position="1"/>
        <end position="21"/>
    </location>
</feature>
<protein>
    <submittedName>
        <fullName evidence="2">Uncharacterized protein</fullName>
    </submittedName>
</protein>
<feature type="chain" id="PRO_5007092787" evidence="1">
    <location>
        <begin position="22"/>
        <end position="158"/>
    </location>
</feature>
<comment type="caution">
    <text evidence="2">The sequence shown here is derived from an EMBL/GenBank/DDBJ whole genome shotgun (WGS) entry which is preliminary data.</text>
</comment>
<keyword evidence="3" id="KW-1185">Reference proteome</keyword>
<reference evidence="2 3" key="1">
    <citation type="submission" date="2016-01" db="EMBL/GenBank/DDBJ databases">
        <authorList>
            <consortium name="TB Trials Study Group"/>
            <person name="Sutton G."/>
            <person name="Brinkac L."/>
            <person name="Sanka R."/>
            <person name="Adams M."/>
            <person name="Lau E.L."/>
            <person name="Macaden R."/>
            <person name="Grewal H.M.S."/>
        </authorList>
    </citation>
    <scope>NUCLEOTIDE SEQUENCE [LARGE SCALE GENOMIC DNA]</scope>
    <source>
        <strain evidence="2 3">IS-1744</strain>
    </source>
</reference>
<dbReference type="AlphaFoldDB" id="A0A101AF94"/>